<dbReference type="AlphaFoldDB" id="A0A1F6C4M3"/>
<evidence type="ECO:0000313" key="2">
    <source>
        <dbReference type="EMBL" id="OGG44146.1"/>
    </source>
</evidence>
<protein>
    <recommendedName>
        <fullName evidence="1">DUF4440 domain-containing protein</fullName>
    </recommendedName>
</protein>
<gene>
    <name evidence="2" type="ORF">A3F84_22715</name>
</gene>
<organism evidence="2 3">
    <name type="scientific">Handelsmanbacteria sp. (strain RIFCSPLOWO2_12_FULL_64_10)</name>
    <dbReference type="NCBI Taxonomy" id="1817868"/>
    <lineage>
        <taxon>Bacteria</taxon>
        <taxon>Candidatus Handelsmaniibacteriota</taxon>
    </lineage>
</organism>
<dbReference type="InterPro" id="IPR027843">
    <property type="entry name" value="DUF4440"/>
</dbReference>
<proteinExistence type="predicted"/>
<reference evidence="2 3" key="1">
    <citation type="journal article" date="2016" name="Nat. Commun.">
        <title>Thousands of microbial genomes shed light on interconnected biogeochemical processes in an aquifer system.</title>
        <authorList>
            <person name="Anantharaman K."/>
            <person name="Brown C.T."/>
            <person name="Hug L.A."/>
            <person name="Sharon I."/>
            <person name="Castelle C.J."/>
            <person name="Probst A.J."/>
            <person name="Thomas B.C."/>
            <person name="Singh A."/>
            <person name="Wilkins M.J."/>
            <person name="Karaoz U."/>
            <person name="Brodie E.L."/>
            <person name="Williams K.H."/>
            <person name="Hubbard S.S."/>
            <person name="Banfield J.F."/>
        </authorList>
    </citation>
    <scope>NUCLEOTIDE SEQUENCE [LARGE SCALE GENOMIC DNA]</scope>
    <source>
        <strain evidence="3">RIFCSPLOWO2_12_FULL_64_10</strain>
    </source>
</reference>
<dbReference type="SUPFAM" id="SSF54427">
    <property type="entry name" value="NTF2-like"/>
    <property type="match status" value="1"/>
</dbReference>
<evidence type="ECO:0000259" key="1">
    <source>
        <dbReference type="Pfam" id="PF14534"/>
    </source>
</evidence>
<dbReference type="Pfam" id="PF14534">
    <property type="entry name" value="DUF4440"/>
    <property type="match status" value="1"/>
</dbReference>
<accession>A0A1F6C4M3</accession>
<dbReference type="Gene3D" id="3.10.450.50">
    <property type="match status" value="1"/>
</dbReference>
<name>A0A1F6C4M3_HANXR</name>
<dbReference type="EMBL" id="MFKF01000415">
    <property type="protein sequence ID" value="OGG44146.1"/>
    <property type="molecule type" value="Genomic_DNA"/>
</dbReference>
<feature type="domain" description="DUF4440" evidence="1">
    <location>
        <begin position="46"/>
        <end position="172"/>
    </location>
</feature>
<sequence length="182" mass="20558">MRWRWALISSAFLLIVWGGSSQGQWFKGLWGGRTLSGADIQEIASVRAVLEREFDGHLRRDLDQVLSCYADNCVGYYADGSYDPRKWSVGIAGIKDLRSSKEDLLIQMKENQEIFVTHARGDEVQHVDVKGNFAAAASRHYGAATNKETGEEVRWDWINFWTLAKIGGQWKITGFISQVVSE</sequence>
<comment type="caution">
    <text evidence="2">The sequence shown here is derived from an EMBL/GenBank/DDBJ whole genome shotgun (WGS) entry which is preliminary data.</text>
</comment>
<evidence type="ECO:0000313" key="3">
    <source>
        <dbReference type="Proteomes" id="UP000178606"/>
    </source>
</evidence>
<dbReference type="InterPro" id="IPR032710">
    <property type="entry name" value="NTF2-like_dom_sf"/>
</dbReference>
<dbReference type="Proteomes" id="UP000178606">
    <property type="component" value="Unassembled WGS sequence"/>
</dbReference>